<evidence type="ECO:0000256" key="2">
    <source>
        <dbReference type="SAM" id="SignalP"/>
    </source>
</evidence>
<dbReference type="Pfam" id="PF03401">
    <property type="entry name" value="TctC"/>
    <property type="match status" value="1"/>
</dbReference>
<comment type="caution">
    <text evidence="3">The sequence shown here is derived from an EMBL/GenBank/DDBJ whole genome shotgun (WGS) entry which is preliminary data.</text>
</comment>
<evidence type="ECO:0000256" key="1">
    <source>
        <dbReference type="ARBA" id="ARBA00006987"/>
    </source>
</evidence>
<dbReference type="InterPro" id="IPR042100">
    <property type="entry name" value="Bug_dom1"/>
</dbReference>
<feature type="chain" id="PRO_5032449687" evidence="2">
    <location>
        <begin position="28"/>
        <end position="114"/>
    </location>
</feature>
<evidence type="ECO:0000313" key="3">
    <source>
        <dbReference type="EMBL" id="NMU93280.1"/>
    </source>
</evidence>
<feature type="signal peptide" evidence="2">
    <location>
        <begin position="1"/>
        <end position="27"/>
    </location>
</feature>
<comment type="similarity">
    <text evidence="1">Belongs to the UPF0065 (bug) family.</text>
</comment>
<dbReference type="AlphaFoldDB" id="A0A848NQU8"/>
<organism evidence="3 4">
    <name type="scientific">Achromobacter ruhlandii</name>
    <dbReference type="NCBI Taxonomy" id="72557"/>
    <lineage>
        <taxon>Bacteria</taxon>
        <taxon>Pseudomonadati</taxon>
        <taxon>Pseudomonadota</taxon>
        <taxon>Betaproteobacteria</taxon>
        <taxon>Burkholderiales</taxon>
        <taxon>Alcaligenaceae</taxon>
        <taxon>Achromobacter</taxon>
    </lineage>
</organism>
<reference evidence="3 4" key="1">
    <citation type="submission" date="2020-04" db="EMBL/GenBank/DDBJ databases">
        <title>Achromobacter ruhlandii genome sequencing and assembly.</title>
        <authorList>
            <person name="Martins R.C.R."/>
            <person name="Perdigao-Neto L.V."/>
            <person name="Levin A.S.S."/>
            <person name="Costa S.F."/>
        </authorList>
    </citation>
    <scope>NUCLEOTIDE SEQUENCE [LARGE SCALE GENOMIC DNA]</scope>
    <source>
        <strain evidence="3 4">9035ralo</strain>
    </source>
</reference>
<dbReference type="Gene3D" id="3.40.190.150">
    <property type="entry name" value="Bordetella uptake gene, domain 1"/>
    <property type="match status" value="1"/>
</dbReference>
<dbReference type="InterPro" id="IPR005064">
    <property type="entry name" value="BUG"/>
</dbReference>
<dbReference type="RefSeq" id="WP_249292779.1">
    <property type="nucleotide sequence ID" value="NZ_JABBZE010000587.1"/>
</dbReference>
<accession>A0A848NQU8</accession>
<dbReference type="PANTHER" id="PTHR42928:SF5">
    <property type="entry name" value="BLR1237 PROTEIN"/>
    <property type="match status" value="1"/>
</dbReference>
<sequence>MKFSRLWSLAQGLVVVVLLGAMAPASAGYPDKPVRLVLPLAPGGAMDVLGRGLAERLGALWNVPVIVENRAGAGGNIAADQVARAAPDGYTLLLTGDMLVANQTPVKGNINYAP</sequence>
<feature type="non-terminal residue" evidence="3">
    <location>
        <position position="114"/>
    </location>
</feature>
<name>A0A848NQU8_9BURK</name>
<keyword evidence="2" id="KW-0732">Signal</keyword>
<evidence type="ECO:0000313" key="4">
    <source>
        <dbReference type="Proteomes" id="UP000542405"/>
    </source>
</evidence>
<dbReference type="PANTHER" id="PTHR42928">
    <property type="entry name" value="TRICARBOXYLATE-BINDING PROTEIN"/>
    <property type="match status" value="1"/>
</dbReference>
<dbReference type="EMBL" id="JABBZE010000587">
    <property type="protein sequence ID" value="NMU93280.1"/>
    <property type="molecule type" value="Genomic_DNA"/>
</dbReference>
<dbReference type="Proteomes" id="UP000542405">
    <property type="component" value="Unassembled WGS sequence"/>
</dbReference>
<proteinExistence type="inferred from homology"/>
<gene>
    <name evidence="3" type="ORF">HGQ98_27880</name>
</gene>
<protein>
    <submittedName>
        <fullName evidence="3">Tripartite tricarboxylate transporter substrate binding protein</fullName>
    </submittedName>
</protein>